<evidence type="ECO:0000256" key="5">
    <source>
        <dbReference type="SAM" id="Phobius"/>
    </source>
</evidence>
<feature type="transmembrane region" description="Helical" evidence="5">
    <location>
        <begin position="387"/>
        <end position="409"/>
    </location>
</feature>
<reference evidence="7 8" key="1">
    <citation type="submission" date="2023-12" db="EMBL/GenBank/DDBJ databases">
        <title>A high-quality genome assembly for Dillenia turbinata (Dilleniales).</title>
        <authorList>
            <person name="Chanderbali A."/>
        </authorList>
    </citation>
    <scope>NUCLEOTIDE SEQUENCE [LARGE SCALE GENOMIC DNA]</scope>
    <source>
        <strain evidence="7">LSX21</strain>
        <tissue evidence="7">Leaf</tissue>
    </source>
</reference>
<dbReference type="InterPro" id="IPR013083">
    <property type="entry name" value="Znf_RING/FYVE/PHD"/>
</dbReference>
<proteinExistence type="predicted"/>
<keyword evidence="5" id="KW-0812">Transmembrane</keyword>
<dbReference type="AlphaFoldDB" id="A0AAN8ZJK8"/>
<dbReference type="PANTHER" id="PTHR46158:SF10">
    <property type="entry name" value="RING-CH-TYPE DOMAIN-CONTAINING PROTEIN"/>
    <property type="match status" value="1"/>
</dbReference>
<organism evidence="7 8">
    <name type="scientific">Dillenia turbinata</name>
    <dbReference type="NCBI Taxonomy" id="194707"/>
    <lineage>
        <taxon>Eukaryota</taxon>
        <taxon>Viridiplantae</taxon>
        <taxon>Streptophyta</taxon>
        <taxon>Embryophyta</taxon>
        <taxon>Tracheophyta</taxon>
        <taxon>Spermatophyta</taxon>
        <taxon>Magnoliopsida</taxon>
        <taxon>eudicotyledons</taxon>
        <taxon>Gunneridae</taxon>
        <taxon>Pentapetalae</taxon>
        <taxon>Dilleniales</taxon>
        <taxon>Dilleniaceae</taxon>
        <taxon>Dillenia</taxon>
    </lineage>
</organism>
<comment type="caution">
    <text evidence="7">The sequence shown here is derived from an EMBL/GenBank/DDBJ whole genome shotgun (WGS) entry which is preliminary data.</text>
</comment>
<dbReference type="EMBL" id="JBAMMX010000003">
    <property type="protein sequence ID" value="KAK6943784.1"/>
    <property type="molecule type" value="Genomic_DNA"/>
</dbReference>
<dbReference type="Proteomes" id="UP001370490">
    <property type="component" value="Unassembled WGS sequence"/>
</dbReference>
<evidence type="ECO:0000256" key="3">
    <source>
        <dbReference type="ARBA" id="ARBA00022833"/>
    </source>
</evidence>
<dbReference type="PANTHER" id="PTHR46158">
    <property type="entry name" value="OS02G0165000 PROTEIN"/>
    <property type="match status" value="1"/>
</dbReference>
<accession>A0AAN8ZJK8</accession>
<evidence type="ECO:0000259" key="6">
    <source>
        <dbReference type="PROSITE" id="PS51292"/>
    </source>
</evidence>
<feature type="region of interest" description="Disordered" evidence="4">
    <location>
        <begin position="169"/>
        <end position="191"/>
    </location>
</feature>
<feature type="compositionally biased region" description="Basic and acidic residues" evidence="4">
    <location>
        <begin position="481"/>
        <end position="492"/>
    </location>
</feature>
<feature type="transmembrane region" description="Helical" evidence="5">
    <location>
        <begin position="356"/>
        <end position="375"/>
    </location>
</feature>
<keyword evidence="3" id="KW-0862">Zinc</keyword>
<dbReference type="CDD" id="cd16495">
    <property type="entry name" value="RING_CH-C4HC3_MARCH"/>
    <property type="match status" value="1"/>
</dbReference>
<keyword evidence="5" id="KW-1133">Transmembrane helix</keyword>
<sequence>MGTEDEESTGKDNDDLIQPKVEDLNEIVEEAPPVQHHKRQDLVLEIPPRILEVSAQDFIRINMPLTPSLTPKRVNFSAMPSPSYTRISGSPGSSHRGKLSIRGLIPKLSFKNRTTTSETERAAIIALGASSAGAQQKPTITRTLSLSKLFTPRVKRTSSLPVTPIVHSNLESVHGGNDSVKGETQHHIHRSQSVPVLNKDGSSRQTDYPSGVFRVIPTAPRVAEGSVGTPKAAPTVDADPNDDSVKDIPEEEAVCRICLVELGEGGDTLKMECSCKGELALAHQECAVKWFSIKGNKTCDVCKEEVKNLPVTLLRIQNTRASNVRGSRVPHEEIGFGRTCPFLLLSACLPTSVTKMGSGAIAISLPFSCILGLLASMTSTTMVRRRYVWLYAMMQFALVVLFAHLFYSLLHVQGVLSIFLATFAGFGVAMTGNAIRAELWRWRRRHHALSSQQHDSEEIVQPGPTPITAPTPPVTLQSPESDLHLNETRGGP</sequence>
<evidence type="ECO:0000313" key="8">
    <source>
        <dbReference type="Proteomes" id="UP001370490"/>
    </source>
</evidence>
<dbReference type="GO" id="GO:0008270">
    <property type="term" value="F:zinc ion binding"/>
    <property type="evidence" value="ECO:0007669"/>
    <property type="project" value="UniProtKB-KW"/>
</dbReference>
<name>A0AAN8ZJK8_9MAGN</name>
<dbReference type="InterPro" id="IPR011016">
    <property type="entry name" value="Znf_RING-CH"/>
</dbReference>
<keyword evidence="8" id="KW-1185">Reference proteome</keyword>
<dbReference type="PROSITE" id="PS51292">
    <property type="entry name" value="ZF_RING_CH"/>
    <property type="match status" value="1"/>
</dbReference>
<dbReference type="Pfam" id="PF12906">
    <property type="entry name" value="RINGv"/>
    <property type="match status" value="1"/>
</dbReference>
<evidence type="ECO:0000256" key="2">
    <source>
        <dbReference type="ARBA" id="ARBA00022771"/>
    </source>
</evidence>
<feature type="domain" description="RING-CH-type" evidence="6">
    <location>
        <begin position="247"/>
        <end position="309"/>
    </location>
</feature>
<gene>
    <name evidence="7" type="ORF">RJ641_024886</name>
</gene>
<feature type="transmembrane region" description="Helical" evidence="5">
    <location>
        <begin position="415"/>
        <end position="435"/>
    </location>
</feature>
<feature type="compositionally biased region" description="Pro residues" evidence="4">
    <location>
        <begin position="463"/>
        <end position="473"/>
    </location>
</feature>
<protein>
    <submittedName>
        <fullName evidence="7">Zinc finger, RING-CH-type</fullName>
    </submittedName>
</protein>
<dbReference type="SMART" id="SM00744">
    <property type="entry name" value="RINGv"/>
    <property type="match status" value="1"/>
</dbReference>
<dbReference type="Gene3D" id="3.30.40.10">
    <property type="entry name" value="Zinc/RING finger domain, C3HC4 (zinc finger)"/>
    <property type="match status" value="1"/>
</dbReference>
<feature type="region of interest" description="Disordered" evidence="4">
    <location>
        <begin position="451"/>
        <end position="492"/>
    </location>
</feature>
<evidence type="ECO:0000256" key="4">
    <source>
        <dbReference type="SAM" id="MobiDB-lite"/>
    </source>
</evidence>
<feature type="region of interest" description="Disordered" evidence="4">
    <location>
        <begin position="224"/>
        <end position="245"/>
    </location>
</feature>
<keyword evidence="5" id="KW-0472">Membrane</keyword>
<dbReference type="SUPFAM" id="SSF57850">
    <property type="entry name" value="RING/U-box"/>
    <property type="match status" value="1"/>
</dbReference>
<evidence type="ECO:0000256" key="1">
    <source>
        <dbReference type="ARBA" id="ARBA00022723"/>
    </source>
</evidence>
<evidence type="ECO:0000313" key="7">
    <source>
        <dbReference type="EMBL" id="KAK6943784.1"/>
    </source>
</evidence>
<keyword evidence="2" id="KW-0863">Zinc-finger</keyword>
<keyword evidence="1" id="KW-0479">Metal-binding</keyword>